<dbReference type="EMBL" id="ML996565">
    <property type="protein sequence ID" value="KAF2762928.1"/>
    <property type="molecule type" value="Genomic_DNA"/>
</dbReference>
<name>A0A6A6WL96_9PEZI</name>
<gene>
    <name evidence="2" type="ORF">EJ05DRAFT_471894</name>
</gene>
<reference evidence="2" key="1">
    <citation type="journal article" date="2020" name="Stud. Mycol.">
        <title>101 Dothideomycetes genomes: a test case for predicting lifestyles and emergence of pathogens.</title>
        <authorList>
            <person name="Haridas S."/>
            <person name="Albert R."/>
            <person name="Binder M."/>
            <person name="Bloem J."/>
            <person name="Labutti K."/>
            <person name="Salamov A."/>
            <person name="Andreopoulos B."/>
            <person name="Baker S."/>
            <person name="Barry K."/>
            <person name="Bills G."/>
            <person name="Bluhm B."/>
            <person name="Cannon C."/>
            <person name="Castanera R."/>
            <person name="Culley D."/>
            <person name="Daum C."/>
            <person name="Ezra D."/>
            <person name="Gonzalez J."/>
            <person name="Henrissat B."/>
            <person name="Kuo A."/>
            <person name="Liang C."/>
            <person name="Lipzen A."/>
            <person name="Lutzoni F."/>
            <person name="Magnuson J."/>
            <person name="Mondo S."/>
            <person name="Nolan M."/>
            <person name="Ohm R."/>
            <person name="Pangilinan J."/>
            <person name="Park H.-J."/>
            <person name="Ramirez L."/>
            <person name="Alfaro M."/>
            <person name="Sun H."/>
            <person name="Tritt A."/>
            <person name="Yoshinaga Y."/>
            <person name="Zwiers L.-H."/>
            <person name="Turgeon B."/>
            <person name="Goodwin S."/>
            <person name="Spatafora J."/>
            <person name="Crous P."/>
            <person name="Grigoriev I."/>
        </authorList>
    </citation>
    <scope>NUCLEOTIDE SEQUENCE</scope>
    <source>
        <strain evidence="2">CBS 121739</strain>
    </source>
</reference>
<evidence type="ECO:0000256" key="1">
    <source>
        <dbReference type="SAM" id="MobiDB-lite"/>
    </source>
</evidence>
<feature type="non-terminal residue" evidence="2">
    <location>
        <position position="79"/>
    </location>
</feature>
<evidence type="ECO:0000313" key="3">
    <source>
        <dbReference type="Proteomes" id="UP000799437"/>
    </source>
</evidence>
<dbReference type="Proteomes" id="UP000799437">
    <property type="component" value="Unassembled WGS sequence"/>
</dbReference>
<proteinExistence type="predicted"/>
<feature type="region of interest" description="Disordered" evidence="1">
    <location>
        <begin position="57"/>
        <end position="79"/>
    </location>
</feature>
<dbReference type="GeneID" id="54484113"/>
<dbReference type="AlphaFoldDB" id="A0A6A6WL96"/>
<sequence length="79" mass="8836">MRDLAVYPRLRDATAKVEVKPFSSIPKPQASTSRGHHYKAQAEAKEQLVLVINQTEGRRRRSLTGNDGIPKPRAVLTPM</sequence>
<organism evidence="2 3">
    <name type="scientific">Pseudovirgaria hyperparasitica</name>
    <dbReference type="NCBI Taxonomy" id="470096"/>
    <lineage>
        <taxon>Eukaryota</taxon>
        <taxon>Fungi</taxon>
        <taxon>Dikarya</taxon>
        <taxon>Ascomycota</taxon>
        <taxon>Pezizomycotina</taxon>
        <taxon>Dothideomycetes</taxon>
        <taxon>Dothideomycetes incertae sedis</taxon>
        <taxon>Acrospermales</taxon>
        <taxon>Acrospermaceae</taxon>
        <taxon>Pseudovirgaria</taxon>
    </lineage>
</organism>
<protein>
    <submittedName>
        <fullName evidence="2">Uncharacterized protein</fullName>
    </submittedName>
</protein>
<dbReference type="RefSeq" id="XP_033605379.1">
    <property type="nucleotide sequence ID" value="XM_033743059.1"/>
</dbReference>
<accession>A0A6A6WL96</accession>
<evidence type="ECO:0000313" key="2">
    <source>
        <dbReference type="EMBL" id="KAF2762928.1"/>
    </source>
</evidence>
<keyword evidence="3" id="KW-1185">Reference proteome</keyword>